<evidence type="ECO:0000259" key="6">
    <source>
        <dbReference type="PROSITE" id="PS50018"/>
    </source>
</evidence>
<dbReference type="SMART" id="SM00239">
    <property type="entry name" value="C2"/>
    <property type="match status" value="1"/>
</dbReference>
<keyword evidence="2" id="KW-0597">Phosphoprotein</keyword>
<proteinExistence type="predicted"/>
<evidence type="ECO:0000313" key="7">
    <source>
        <dbReference type="EMBL" id="NOV43736.1"/>
    </source>
</evidence>
<organism evidence="7">
    <name type="scientific">Xenopsylla cheopis</name>
    <name type="common">Oriental rat flea</name>
    <name type="synonym">Pulex cheopis</name>
    <dbReference type="NCBI Taxonomy" id="163159"/>
    <lineage>
        <taxon>Eukaryota</taxon>
        <taxon>Metazoa</taxon>
        <taxon>Ecdysozoa</taxon>
        <taxon>Arthropoda</taxon>
        <taxon>Hexapoda</taxon>
        <taxon>Insecta</taxon>
        <taxon>Pterygota</taxon>
        <taxon>Neoptera</taxon>
        <taxon>Endopterygota</taxon>
        <taxon>Siphonaptera</taxon>
        <taxon>Pulicidae</taxon>
        <taxon>Xenopsyllinae</taxon>
        <taxon>Xenopsylla</taxon>
    </lineage>
</organism>
<dbReference type="Pfam" id="PF12004">
    <property type="entry name" value="DAB2P_C"/>
    <property type="match status" value="1"/>
</dbReference>
<reference evidence="7" key="1">
    <citation type="submission" date="2020-03" db="EMBL/GenBank/DDBJ databases">
        <title>Transcriptomic Profiling of the Digestive Tract of the Rat Flea, Xenopsylla cheopis, Following Blood Feeding and Infection with Yersinia pestis.</title>
        <authorList>
            <person name="Bland D.M."/>
            <person name="Martens C.A."/>
            <person name="Virtaneva K."/>
            <person name="Kanakabandi K."/>
            <person name="Long D."/>
            <person name="Rosenke R."/>
            <person name="Saturday G.A."/>
            <person name="Hoyt F.H."/>
            <person name="Bruno D.P."/>
            <person name="Ribeiro J.M.C."/>
            <person name="Hinnebusch J."/>
        </authorList>
    </citation>
    <scope>NUCLEOTIDE SEQUENCE</scope>
</reference>
<feature type="region of interest" description="Disordered" evidence="3">
    <location>
        <begin position="1143"/>
        <end position="1163"/>
    </location>
</feature>
<dbReference type="SMART" id="SM00323">
    <property type="entry name" value="RasGAP"/>
    <property type="match status" value="1"/>
</dbReference>
<dbReference type="InterPro" id="IPR000008">
    <property type="entry name" value="C2_dom"/>
</dbReference>
<dbReference type="InterPro" id="IPR035892">
    <property type="entry name" value="C2_domain_sf"/>
</dbReference>
<keyword evidence="1" id="KW-0343">GTPase activation</keyword>
<dbReference type="AlphaFoldDB" id="A0A6M2DC94"/>
<dbReference type="SUPFAM" id="SSF49562">
    <property type="entry name" value="C2 domain (Calcium/lipid-binding domain, CaLB)"/>
    <property type="match status" value="1"/>
</dbReference>
<dbReference type="CDD" id="cd05136">
    <property type="entry name" value="RasGAP_DAB2IP"/>
    <property type="match status" value="1"/>
</dbReference>
<evidence type="ECO:0000256" key="1">
    <source>
        <dbReference type="ARBA" id="ARBA00022468"/>
    </source>
</evidence>
<dbReference type="InterPro" id="IPR001849">
    <property type="entry name" value="PH_domain"/>
</dbReference>
<dbReference type="InterPro" id="IPR039360">
    <property type="entry name" value="Ras_GTPase"/>
</dbReference>
<sequence length="1163" mass="130730">MVTKFLSEDNLSILDVNGVFLRRDSYKKAVQLYRLCDDSDCECKSKTLPRTERSKNADTSYEKACRRGSAPATPVLGSRASSSSQQEKQEQQHTPSRLASFFSKRSFRSNPLKRTKSVTKLERCRRGGQQCGAMSANHGGMMVTRGGLRGSRSHESLLGGHAALSTIELGCGEVVVAPVHASVAGRQWCFEVRGGSRPPRYFCCSSREERDLWMHSLRQSIQPSADQLPRTDNSLKLWLLEAKSLPPKRKYYCDVLLDGTLHARTAAKARGEILFWGELFDLTDLPTDIKELKVEVYREGDRKRKRDKQILVGSVRINVSDLDGRYFTERWYPILSEKDFNANGSLSRNSNANGPTLRLKARYQSTRVRPLADYDNFTEYLKRNYKVVCESLEPVIGVKAKEDIASSMVLLMQSLGQAGPFLADVVSLDLLRVGDQRLTFRGNSLATKAMEAFLKLTGEQYLQETLGPPVRAILASSSTCDCEVDPARGGVSPNSAQLTKNQNALREAVGSVWTAVKQSHDLFPLQIRECFATFRRRLAQLNRQDMADNLISASIFLRFLCPAILSPSLFNITNEYPDDRAARNLTLVAKTLQTLANFTKFQGKEGFMEFLNDFLLQEAPHMKEFLYRISAPLPQQDNTNTQWCGHIDRGKQLSLLQSLLIESLPKVPPNKQQDLQELKRILDTLSNKPERNSMLASENIFRFNDPTVQNLMPVSNVSLNEAKLQKSPSTIITHVQKSPNLGTRAATLPRNSYNQICSVEIDNNDSNLIQIETSSAFVRKSPTPKLRTTKNTANLDELSDLFAYADEQNVEANHNIAPVHNKGSNISIGQLSNVCSSGYQSITTQSQSSSPTDIKQANMALAFENPVYHMDFQNKNTSSSDENLQIHTPSPVMRRNLRIPRTNPGLSYRLSDDKRIDKHRYEIDKTIKDLSNVGADTDYKFKRSLDRINGYEKIGIPLQHSHSNNALYYSNNNLNNKRLPYYDYNMCTHGYNENMNPDSAYQTDVHSGSLQKKLSRRPIETDSSSESEIQSRSECSQRSTRTVEQCEMEIARLQRTIDRLQAKLQRSGKNGHQQYTVSDDNKMKSIIARMLSVEEERKREQMKMSAALSHKQRVIDAQGQQIAALDAANSRLLSALSSLRHNAGPATALNSPGSQNNDADDEA</sequence>
<feature type="region of interest" description="Disordered" evidence="3">
    <location>
        <begin position="52"/>
        <end position="100"/>
    </location>
</feature>
<feature type="domain" description="PH" evidence="4">
    <location>
        <begin position="189"/>
        <end position="222"/>
    </location>
</feature>
<dbReference type="InterPro" id="IPR023152">
    <property type="entry name" value="RasGAP_CS"/>
</dbReference>
<feature type="domain" description="Ras-GAP" evidence="6">
    <location>
        <begin position="400"/>
        <end position="597"/>
    </location>
</feature>
<dbReference type="InterPro" id="IPR057606">
    <property type="entry name" value="SynGAP1-like_PH"/>
</dbReference>
<dbReference type="SUPFAM" id="SSF50729">
    <property type="entry name" value="PH domain-like"/>
    <property type="match status" value="1"/>
</dbReference>
<dbReference type="PANTHER" id="PTHR10194">
    <property type="entry name" value="RAS GTPASE-ACTIVATING PROTEINS"/>
    <property type="match status" value="1"/>
</dbReference>
<dbReference type="InterPro" id="IPR001936">
    <property type="entry name" value="RasGAP_dom"/>
</dbReference>
<dbReference type="Gene3D" id="2.60.40.150">
    <property type="entry name" value="C2 domain"/>
    <property type="match status" value="1"/>
</dbReference>
<dbReference type="PANTHER" id="PTHR10194:SF60">
    <property type="entry name" value="RAS GTPASE-ACTIVATING PROTEIN RASKOL"/>
    <property type="match status" value="1"/>
</dbReference>
<dbReference type="Gene3D" id="1.10.506.10">
    <property type="entry name" value="GTPase Activation - p120gap, domain 1"/>
    <property type="match status" value="2"/>
</dbReference>
<dbReference type="SUPFAM" id="SSF48350">
    <property type="entry name" value="GTPase activation domain, GAP"/>
    <property type="match status" value="1"/>
</dbReference>
<feature type="region of interest" description="Disordered" evidence="3">
    <location>
        <begin position="998"/>
        <end position="1040"/>
    </location>
</feature>
<dbReference type="Pfam" id="PF25321">
    <property type="entry name" value="PH_RASGAP"/>
    <property type="match status" value="1"/>
</dbReference>
<feature type="compositionally biased region" description="Basic and acidic residues" evidence="3">
    <location>
        <begin position="52"/>
        <end position="65"/>
    </location>
</feature>
<protein>
    <submittedName>
        <fullName evidence="7">Putative ras gtpase-activating protein</fullName>
    </submittedName>
</protein>
<evidence type="ECO:0000256" key="2">
    <source>
        <dbReference type="ARBA" id="ARBA00022553"/>
    </source>
</evidence>
<evidence type="ECO:0000256" key="3">
    <source>
        <dbReference type="SAM" id="MobiDB-lite"/>
    </source>
</evidence>
<feature type="domain" description="C2" evidence="5">
    <location>
        <begin position="213"/>
        <end position="332"/>
    </location>
</feature>
<feature type="compositionally biased region" description="Low complexity" evidence="3">
    <location>
        <begin position="1024"/>
        <end position="1039"/>
    </location>
</feature>
<dbReference type="InterPro" id="IPR021887">
    <property type="entry name" value="DAB2P_C"/>
</dbReference>
<dbReference type="Pfam" id="PF00168">
    <property type="entry name" value="C2"/>
    <property type="match status" value="1"/>
</dbReference>
<name>A0A6M2DC94_XENCH</name>
<dbReference type="GO" id="GO:0005096">
    <property type="term" value="F:GTPase activator activity"/>
    <property type="evidence" value="ECO:0007669"/>
    <property type="project" value="UniProtKB-KW"/>
</dbReference>
<feature type="compositionally biased region" description="Polar residues" evidence="3">
    <location>
        <begin position="998"/>
        <end position="1012"/>
    </location>
</feature>
<dbReference type="Gene3D" id="2.30.29.30">
    <property type="entry name" value="Pleckstrin-homology domain (PH domain)/Phosphotyrosine-binding domain (PTB)"/>
    <property type="match status" value="1"/>
</dbReference>
<evidence type="ECO:0000259" key="4">
    <source>
        <dbReference type="PROSITE" id="PS50003"/>
    </source>
</evidence>
<dbReference type="Pfam" id="PF00616">
    <property type="entry name" value="RasGAP"/>
    <property type="match status" value="2"/>
</dbReference>
<dbReference type="PROSITE" id="PS50004">
    <property type="entry name" value="C2"/>
    <property type="match status" value="1"/>
</dbReference>
<accession>A0A6M2DC94</accession>
<dbReference type="PROSITE" id="PS50018">
    <property type="entry name" value="RAS_GTPASE_ACTIV_2"/>
    <property type="match status" value="1"/>
</dbReference>
<dbReference type="EMBL" id="GIIL01000010">
    <property type="protein sequence ID" value="NOV43736.1"/>
    <property type="molecule type" value="Transcribed_RNA"/>
</dbReference>
<evidence type="ECO:0000259" key="5">
    <source>
        <dbReference type="PROSITE" id="PS50004"/>
    </source>
</evidence>
<dbReference type="CDD" id="cd04013">
    <property type="entry name" value="C2_SynGAP_like"/>
    <property type="match status" value="1"/>
</dbReference>
<dbReference type="InterPro" id="IPR008936">
    <property type="entry name" value="Rho_GTPase_activation_prot"/>
</dbReference>
<feature type="compositionally biased region" description="Polar residues" evidence="3">
    <location>
        <begin position="1148"/>
        <end position="1157"/>
    </location>
</feature>
<dbReference type="PROSITE" id="PS00509">
    <property type="entry name" value="RAS_GTPASE_ACTIV_1"/>
    <property type="match status" value="1"/>
</dbReference>
<dbReference type="PROSITE" id="PS50003">
    <property type="entry name" value="PH_DOMAIN"/>
    <property type="match status" value="1"/>
</dbReference>
<dbReference type="InterPro" id="IPR011993">
    <property type="entry name" value="PH-like_dom_sf"/>
</dbReference>